<dbReference type="InterPro" id="IPR018631">
    <property type="entry name" value="AAA-ATPase-like_dom"/>
</dbReference>
<reference evidence="2 3" key="1">
    <citation type="submission" date="2020-08" db="EMBL/GenBank/DDBJ databases">
        <title>Complete genome sequence of Raphidiopsis curvispora isolated from drinking water reservoir in South Korea.</title>
        <authorList>
            <person name="Jeong J."/>
        </authorList>
    </citation>
    <scope>NUCLEOTIDE SEQUENCE [LARGE SCALE GENOMIC DNA]</scope>
    <source>
        <strain evidence="2 3">GIHE-G1</strain>
    </source>
</reference>
<dbReference type="RefSeq" id="WP_187705137.1">
    <property type="nucleotide sequence ID" value="NZ_CP060822.1"/>
</dbReference>
<evidence type="ECO:0000313" key="2">
    <source>
        <dbReference type="EMBL" id="QNP28236.1"/>
    </source>
</evidence>
<dbReference type="KEGG" id="ccur:IAR63_09800"/>
<protein>
    <submittedName>
        <fullName evidence="2">ATP-binding protein</fullName>
    </submittedName>
</protein>
<dbReference type="EMBL" id="CP060822">
    <property type="protein sequence ID" value="QNP28236.1"/>
    <property type="molecule type" value="Genomic_DNA"/>
</dbReference>
<evidence type="ECO:0000313" key="3">
    <source>
        <dbReference type="Proteomes" id="UP000516013"/>
    </source>
</evidence>
<dbReference type="AlphaFoldDB" id="A0A7H0EWS0"/>
<dbReference type="InterPro" id="IPR027417">
    <property type="entry name" value="P-loop_NTPase"/>
</dbReference>
<dbReference type="SUPFAM" id="SSF52540">
    <property type="entry name" value="P-loop containing nucleoside triphosphate hydrolases"/>
    <property type="match status" value="1"/>
</dbReference>
<feature type="domain" description="AAA-ATPase-like" evidence="1">
    <location>
        <begin position="11"/>
        <end position="207"/>
    </location>
</feature>
<dbReference type="Pfam" id="PF09820">
    <property type="entry name" value="AAA-ATPase_like"/>
    <property type="match status" value="1"/>
</dbReference>
<dbReference type="GO" id="GO:0005524">
    <property type="term" value="F:ATP binding"/>
    <property type="evidence" value="ECO:0007669"/>
    <property type="project" value="UniProtKB-KW"/>
</dbReference>
<gene>
    <name evidence="2" type="ORF">IAR63_09800</name>
</gene>
<accession>A0A7H0EWS0</accession>
<keyword evidence="2" id="KW-0067">ATP-binding</keyword>
<dbReference type="PANTHER" id="PTHR34825">
    <property type="entry name" value="CONSERVED PROTEIN, WITH A WEAK D-GALACTARATE DEHYDRATASE/ALTRONATE HYDROLASE DOMAIN"/>
    <property type="match status" value="1"/>
</dbReference>
<dbReference type="Pfam" id="PF08011">
    <property type="entry name" value="PDDEXK_9"/>
    <property type="match status" value="1"/>
</dbReference>
<dbReference type="PANTHER" id="PTHR34825:SF1">
    <property type="entry name" value="AAA-ATPASE-LIKE DOMAIN-CONTAINING PROTEIN"/>
    <property type="match status" value="1"/>
</dbReference>
<name>A0A7H0EWS0_9CYAN</name>
<evidence type="ECO:0000259" key="1">
    <source>
        <dbReference type="Pfam" id="PF09820"/>
    </source>
</evidence>
<keyword evidence="3" id="KW-1185">Reference proteome</keyword>
<organism evidence="2 3">
    <name type="scientific">Cylindrospermopsis curvispora GIHE-G1</name>
    <dbReference type="NCBI Taxonomy" id="2666332"/>
    <lineage>
        <taxon>Bacteria</taxon>
        <taxon>Bacillati</taxon>
        <taxon>Cyanobacteriota</taxon>
        <taxon>Cyanophyceae</taxon>
        <taxon>Nostocales</taxon>
        <taxon>Aphanizomenonaceae</taxon>
        <taxon>Cylindrospermopsis</taxon>
    </lineage>
</organism>
<dbReference type="InterPro" id="IPR012547">
    <property type="entry name" value="PDDEXK_9"/>
</dbReference>
<keyword evidence="2" id="KW-0547">Nucleotide-binding</keyword>
<dbReference type="Proteomes" id="UP000516013">
    <property type="component" value="Chromosome"/>
</dbReference>
<proteinExistence type="predicted"/>
<sequence>MSQEVELKNLPLGINTLDKLRGSNCVYVDKTCFVLKLIKQPGAFFLSRPRRFGKSLFVDTLKEIFEGNEKLFEGLYIHDKWDWSRKFPVIKIDFADGVLKNREELDRRILDLLRKNAERLGVSYESNDIPGKFGTLIGEAVAKYGTRAVVLVDEYDKPILDNIDNPNIAAEMREGLKNLYSVLKGQDANLQFVFMTGVTKFSKVSLFSGINQLTDITIDTQYSSICGYTETDLQESFGDHLEGVDFDQVRNWYNGYNWTGSETVYNPCDILLFIGKGQVFRNYWFETGSPSFLLKLFQKERYFLPNLEGIQVTEEILDSFDVEQINPVTLLFQSGYLTIKDTFTDINQMVFCLGIPNMEVKIALNNQFINAYANLVNEKLGIQRLIHTQLRSGDVEGLVSTIKRLFASIPWRNFTNNDLADFEGYYASVIYAFLSSLDARVIPEDITNHGQSDLTVMVGGHIYVVEIKVVEGNEVQGNPALDQILQRNYAEKYRGEPGKSVHEIGLIFSRSQRNLIQADWH</sequence>